<dbReference type="PANTHER" id="PTHR31279">
    <property type="entry name" value="PROTEIN EXORDIUM-LIKE 5"/>
    <property type="match status" value="1"/>
</dbReference>
<organism evidence="7 8">
    <name type="scientific">Colocasia esculenta</name>
    <name type="common">Wild taro</name>
    <name type="synonym">Arum esculentum</name>
    <dbReference type="NCBI Taxonomy" id="4460"/>
    <lineage>
        <taxon>Eukaryota</taxon>
        <taxon>Viridiplantae</taxon>
        <taxon>Streptophyta</taxon>
        <taxon>Embryophyta</taxon>
        <taxon>Tracheophyta</taxon>
        <taxon>Spermatophyta</taxon>
        <taxon>Magnoliopsida</taxon>
        <taxon>Liliopsida</taxon>
        <taxon>Araceae</taxon>
        <taxon>Aroideae</taxon>
        <taxon>Colocasieae</taxon>
        <taxon>Colocasia</taxon>
    </lineage>
</organism>
<keyword evidence="8" id="KW-1185">Reference proteome</keyword>
<evidence type="ECO:0000256" key="1">
    <source>
        <dbReference type="ARBA" id="ARBA00004271"/>
    </source>
</evidence>
<reference evidence="7" key="1">
    <citation type="submission" date="2017-07" db="EMBL/GenBank/DDBJ databases">
        <title>Taro Niue Genome Assembly and Annotation.</title>
        <authorList>
            <person name="Atibalentja N."/>
            <person name="Keating K."/>
            <person name="Fields C.J."/>
        </authorList>
    </citation>
    <scope>NUCLEOTIDE SEQUENCE</scope>
    <source>
        <strain evidence="7">Niue_2</strain>
        <tissue evidence="7">Leaf</tissue>
    </source>
</reference>
<sequence>MATAAHISSLFGLLLVVSLFQGSMAAPRKLAALVEPRPTTLTYHKGHLLTGPVSINLVWYGKFTPAQHAIVADFVSSLSEPRSTKPLPTAAAMQQDSSVASWWKTVQSYYAQSKSPLPVVSLGKQVVDDSYSMGRSLTSDQLLTLAARGGQRRAINVVLTAEDIAVDGFCTSRCGSHSASPRSKSGRFAYVWVGNSASQCPGQCA</sequence>
<dbReference type="OrthoDB" id="1928460at2759"/>
<comment type="similarity">
    <text evidence="5">Belongs to the EXORDIUM family.</text>
</comment>
<protein>
    <submittedName>
        <fullName evidence="7">Uncharacterized protein</fullName>
    </submittedName>
</protein>
<evidence type="ECO:0000256" key="5">
    <source>
        <dbReference type="ARBA" id="ARBA00023591"/>
    </source>
</evidence>
<keyword evidence="3" id="KW-0964">Secreted</keyword>
<evidence type="ECO:0000313" key="8">
    <source>
        <dbReference type="Proteomes" id="UP000652761"/>
    </source>
</evidence>
<proteinExistence type="inferred from homology"/>
<evidence type="ECO:0000256" key="3">
    <source>
        <dbReference type="ARBA" id="ARBA00022525"/>
    </source>
</evidence>
<accession>A0A843TT74</accession>
<dbReference type="AlphaFoldDB" id="A0A843TT74"/>
<keyword evidence="4 6" id="KW-0732">Signal</keyword>
<dbReference type="EMBL" id="NMUH01000163">
    <property type="protein sequence ID" value="MQL73366.1"/>
    <property type="molecule type" value="Genomic_DNA"/>
</dbReference>
<evidence type="ECO:0000256" key="4">
    <source>
        <dbReference type="ARBA" id="ARBA00022729"/>
    </source>
</evidence>
<dbReference type="PANTHER" id="PTHR31279:SF54">
    <property type="entry name" value="PROTEIN EXORDIUM-RELATED"/>
    <property type="match status" value="1"/>
</dbReference>
<feature type="chain" id="PRO_5032941376" evidence="6">
    <location>
        <begin position="26"/>
        <end position="205"/>
    </location>
</feature>
<dbReference type="GO" id="GO:0048046">
    <property type="term" value="C:apoplast"/>
    <property type="evidence" value="ECO:0007669"/>
    <property type="project" value="UniProtKB-SubCell"/>
</dbReference>
<evidence type="ECO:0000256" key="6">
    <source>
        <dbReference type="SAM" id="SignalP"/>
    </source>
</evidence>
<name>A0A843TT74_COLES</name>
<comment type="caution">
    <text evidence="7">The sequence shown here is derived from an EMBL/GenBank/DDBJ whole genome shotgun (WGS) entry which is preliminary data.</text>
</comment>
<dbReference type="Pfam" id="PF04674">
    <property type="entry name" value="Phi_1"/>
    <property type="match status" value="1"/>
</dbReference>
<keyword evidence="2" id="KW-0052">Apoplast</keyword>
<dbReference type="InterPro" id="IPR006766">
    <property type="entry name" value="EXORDIUM-like"/>
</dbReference>
<dbReference type="Proteomes" id="UP000652761">
    <property type="component" value="Unassembled WGS sequence"/>
</dbReference>
<feature type="signal peptide" evidence="6">
    <location>
        <begin position="1"/>
        <end position="25"/>
    </location>
</feature>
<gene>
    <name evidence="7" type="ORF">Taro_005727</name>
</gene>
<evidence type="ECO:0000313" key="7">
    <source>
        <dbReference type="EMBL" id="MQL73366.1"/>
    </source>
</evidence>
<comment type="subcellular location">
    <subcellularLocation>
        <location evidence="1">Secreted</location>
        <location evidence="1">Extracellular space</location>
        <location evidence="1">Apoplast</location>
    </subcellularLocation>
</comment>
<evidence type="ECO:0000256" key="2">
    <source>
        <dbReference type="ARBA" id="ARBA00022523"/>
    </source>
</evidence>